<dbReference type="InterPro" id="IPR000717">
    <property type="entry name" value="PCI_dom"/>
</dbReference>
<dbReference type="PROSITE" id="PS50250">
    <property type="entry name" value="PCI"/>
    <property type="match status" value="1"/>
</dbReference>
<dbReference type="eggNOG" id="KOG0686">
    <property type="taxonomic scope" value="Eukaryota"/>
</dbReference>
<keyword evidence="4" id="KW-0963">Cytoplasm</keyword>
<evidence type="ECO:0000256" key="5">
    <source>
        <dbReference type="ARBA" id="ARBA00022790"/>
    </source>
</evidence>
<name>A0A1H6Q2U1_YARLL</name>
<evidence type="ECO:0000256" key="3">
    <source>
        <dbReference type="ARBA" id="ARBA00008793"/>
    </source>
</evidence>
<comment type="similarity">
    <text evidence="3">Belongs to the CSN1 family.</text>
</comment>
<dbReference type="InterPro" id="IPR019585">
    <property type="entry name" value="Rpn7/CSN1"/>
</dbReference>
<dbReference type="VEuPathDB" id="FungiDB:YALI0_D25102g"/>
<reference evidence="8 9" key="1">
    <citation type="journal article" date="2016" name="PLoS ONE">
        <title>Sequence Assembly of Yarrowia lipolytica Strain W29/CLIB89 Shows Transposable Element Diversity.</title>
        <authorList>
            <person name="Magnan C."/>
            <person name="Yu J."/>
            <person name="Chang I."/>
            <person name="Jahn E."/>
            <person name="Kanomata Y."/>
            <person name="Wu J."/>
            <person name="Zeller M."/>
            <person name="Oakes M."/>
            <person name="Baldi P."/>
            <person name="Sandmeyer S."/>
        </authorList>
    </citation>
    <scope>NUCLEOTIDE SEQUENCE [LARGE SCALE GENOMIC DNA]</scope>
    <source>
        <strain evidence="9">CLIB89(W29)</strain>
    </source>
</reference>
<dbReference type="GeneID" id="2910853"/>
<gene>
    <name evidence="8" type="ORF">YALI1_D33307g</name>
</gene>
<keyword evidence="5" id="KW-0736">Signalosome</keyword>
<feature type="coiled-coil region" evidence="7">
    <location>
        <begin position="46"/>
        <end position="99"/>
    </location>
</feature>
<dbReference type="GO" id="GO:0008541">
    <property type="term" value="C:proteasome regulatory particle, lid subcomplex"/>
    <property type="evidence" value="ECO:0007669"/>
    <property type="project" value="UniProtKB-ARBA"/>
</dbReference>
<evidence type="ECO:0000313" key="8">
    <source>
        <dbReference type="EMBL" id="AOW04619.1"/>
    </source>
</evidence>
<dbReference type="VEuPathDB" id="FungiDB:YALI1_D33307g"/>
<evidence type="ECO:0000256" key="2">
    <source>
        <dbReference type="ARBA" id="ARBA00004496"/>
    </source>
</evidence>
<protein>
    <submittedName>
        <fullName evidence="8">Uncharacterized protein</fullName>
    </submittedName>
</protein>
<keyword evidence="6" id="KW-0539">Nucleus</keyword>
<dbReference type="GO" id="GO:0008180">
    <property type="term" value="C:COP9 signalosome"/>
    <property type="evidence" value="ECO:0007669"/>
    <property type="project" value="UniProtKB-KW"/>
</dbReference>
<dbReference type="EMBL" id="CP017556">
    <property type="protein sequence ID" value="AOW04619.1"/>
    <property type="molecule type" value="Genomic_DNA"/>
</dbReference>
<dbReference type="Gene3D" id="1.25.40.570">
    <property type="match status" value="1"/>
</dbReference>
<organism evidence="8 9">
    <name type="scientific">Yarrowia lipolytica</name>
    <name type="common">Candida lipolytica</name>
    <dbReference type="NCBI Taxonomy" id="4952"/>
    <lineage>
        <taxon>Eukaryota</taxon>
        <taxon>Fungi</taxon>
        <taxon>Dikarya</taxon>
        <taxon>Ascomycota</taxon>
        <taxon>Saccharomycotina</taxon>
        <taxon>Dipodascomycetes</taxon>
        <taxon>Dipodascales</taxon>
        <taxon>Dipodascales incertae sedis</taxon>
        <taxon>Yarrowia</taxon>
    </lineage>
</organism>
<dbReference type="KEGG" id="yli:2910853"/>
<dbReference type="OrthoDB" id="4084333at2759"/>
<dbReference type="GO" id="GO:0005737">
    <property type="term" value="C:cytoplasm"/>
    <property type="evidence" value="ECO:0007669"/>
    <property type="project" value="UniProtKB-SubCell"/>
</dbReference>
<evidence type="ECO:0000313" key="9">
    <source>
        <dbReference type="Proteomes" id="UP000182444"/>
    </source>
</evidence>
<dbReference type="InterPro" id="IPR036390">
    <property type="entry name" value="WH_DNA-bd_sf"/>
</dbReference>
<dbReference type="AlphaFoldDB" id="A0A1H6Q2U1"/>
<proteinExistence type="inferred from homology"/>
<evidence type="ECO:0000256" key="4">
    <source>
        <dbReference type="ARBA" id="ARBA00022490"/>
    </source>
</evidence>
<keyword evidence="7" id="KW-0175">Coiled coil</keyword>
<sequence>MKDLPPTIVTQLQSYPPGAQIQRLVHIGDSHKPLRQQCLEKALAICRQSTRQVEAYERILKRLDKLLKGAAPSEDREWIDRTRAENAEQVDELKSHRSQAKFDALIALYLSLGRFQEARKACAARRDNNNDWEHSLHLRVMEARSQFLDGEKVTTIHKVLDSRDELKPLDLNLALLLAALHELQATTTMSSHSGGPATVTIAPSAFAKAVEYFLDMDFEYLKHYDDVALGRDVGRYIAVCALVSFSRAQLSTLVNQNFGFSELVGADSDIMKMLQSFLDSEFLQFFKLWNVLVGELPFDLVFSDIVSSVDSLLRERALIQAIFPYTQFRLDELAQSFDMEPDELETLLRQMIVALDLKLKIDKIDGTVTAYQSDGYSQLKQNKMLAKAYVRSAKMAMLALDK</sequence>
<evidence type="ECO:0000256" key="1">
    <source>
        <dbReference type="ARBA" id="ARBA00004123"/>
    </source>
</evidence>
<evidence type="ECO:0000256" key="7">
    <source>
        <dbReference type="SAM" id="Coils"/>
    </source>
</evidence>
<dbReference type="RefSeq" id="XP_503260.2">
    <property type="nucleotide sequence ID" value="XM_503260.4"/>
</dbReference>
<accession>A0A1H6Q2U1</accession>
<dbReference type="SMART" id="SM00088">
    <property type="entry name" value="PINT"/>
    <property type="match status" value="1"/>
</dbReference>
<comment type="subcellular location">
    <subcellularLocation>
        <location evidence="2">Cytoplasm</location>
    </subcellularLocation>
    <subcellularLocation>
        <location evidence="1">Nucleus</location>
    </subcellularLocation>
</comment>
<dbReference type="PANTHER" id="PTHR14145">
    <property type="entry name" value="26S PROTESOME SUBUNIT 6"/>
    <property type="match status" value="1"/>
</dbReference>
<dbReference type="PANTHER" id="PTHR14145:SF2">
    <property type="entry name" value="COP9 SIGNALOSOME COMPLEX SUBUNIT 1"/>
    <property type="match status" value="1"/>
</dbReference>
<evidence type="ECO:0000256" key="6">
    <source>
        <dbReference type="ARBA" id="ARBA00023242"/>
    </source>
</evidence>
<dbReference type="Pfam" id="PF01399">
    <property type="entry name" value="PCI"/>
    <property type="match status" value="1"/>
</dbReference>
<dbReference type="SUPFAM" id="SSF46785">
    <property type="entry name" value="Winged helix' DNA-binding domain"/>
    <property type="match status" value="1"/>
</dbReference>
<dbReference type="Proteomes" id="UP000182444">
    <property type="component" value="Chromosome 1D"/>
</dbReference>